<protein>
    <submittedName>
        <fullName evidence="2">Uncharacterized protein</fullName>
    </submittedName>
</protein>
<feature type="compositionally biased region" description="Polar residues" evidence="1">
    <location>
        <begin position="9"/>
        <end position="30"/>
    </location>
</feature>
<evidence type="ECO:0000256" key="1">
    <source>
        <dbReference type="SAM" id="MobiDB-lite"/>
    </source>
</evidence>
<accession>A0AA39J7M1</accession>
<sequence>MIEAAGRSRTVQSTLDGSPSPGSQTSSYGNFKVTPVTTTASLKVGRTFSDNFRLAVHDRLWSAVSPALPTQMLVFADVDGGGLVCGKAGAKKLRFISVLVVLFDRQSLAWNHDMVHPTMSKSCGFHNSQVQDRDLLDLTAAATRDKNSAQPDIHQTWIDIEYAGASDSSSQSEYLPKPWYDVIGVIVQPSRPSLLPYGCTSSTGESTAEAPSVMTQPQADSLLTSV</sequence>
<proteinExistence type="predicted"/>
<gene>
    <name evidence="2" type="ORF">EV421DRAFT_1908443</name>
</gene>
<organism evidence="2 3">
    <name type="scientific">Armillaria borealis</name>
    <dbReference type="NCBI Taxonomy" id="47425"/>
    <lineage>
        <taxon>Eukaryota</taxon>
        <taxon>Fungi</taxon>
        <taxon>Dikarya</taxon>
        <taxon>Basidiomycota</taxon>
        <taxon>Agaricomycotina</taxon>
        <taxon>Agaricomycetes</taxon>
        <taxon>Agaricomycetidae</taxon>
        <taxon>Agaricales</taxon>
        <taxon>Marasmiineae</taxon>
        <taxon>Physalacriaceae</taxon>
        <taxon>Armillaria</taxon>
    </lineage>
</organism>
<feature type="region of interest" description="Disordered" evidence="1">
    <location>
        <begin position="1"/>
        <end position="30"/>
    </location>
</feature>
<name>A0AA39J7M1_9AGAR</name>
<dbReference type="AlphaFoldDB" id="A0AA39J7M1"/>
<dbReference type="Proteomes" id="UP001175226">
    <property type="component" value="Unassembled WGS sequence"/>
</dbReference>
<keyword evidence="3" id="KW-1185">Reference proteome</keyword>
<reference evidence="2" key="1">
    <citation type="submission" date="2023-06" db="EMBL/GenBank/DDBJ databases">
        <authorList>
            <consortium name="Lawrence Berkeley National Laboratory"/>
            <person name="Ahrendt S."/>
            <person name="Sahu N."/>
            <person name="Indic B."/>
            <person name="Wong-Bajracharya J."/>
            <person name="Merenyi Z."/>
            <person name="Ke H.-M."/>
            <person name="Monk M."/>
            <person name="Kocsube S."/>
            <person name="Drula E."/>
            <person name="Lipzen A."/>
            <person name="Balint B."/>
            <person name="Henrissat B."/>
            <person name="Andreopoulos B."/>
            <person name="Martin F.M."/>
            <person name="Harder C.B."/>
            <person name="Rigling D."/>
            <person name="Ford K.L."/>
            <person name="Foster G.D."/>
            <person name="Pangilinan J."/>
            <person name="Papanicolaou A."/>
            <person name="Barry K."/>
            <person name="LaButti K."/>
            <person name="Viragh M."/>
            <person name="Koriabine M."/>
            <person name="Yan M."/>
            <person name="Riley R."/>
            <person name="Champramary S."/>
            <person name="Plett K.L."/>
            <person name="Tsai I.J."/>
            <person name="Slot J."/>
            <person name="Sipos G."/>
            <person name="Plett J."/>
            <person name="Nagy L.G."/>
            <person name="Grigoriev I.V."/>
        </authorList>
    </citation>
    <scope>NUCLEOTIDE SEQUENCE</scope>
    <source>
        <strain evidence="2">FPL87.14</strain>
    </source>
</reference>
<evidence type="ECO:0000313" key="3">
    <source>
        <dbReference type="Proteomes" id="UP001175226"/>
    </source>
</evidence>
<feature type="compositionally biased region" description="Polar residues" evidence="1">
    <location>
        <begin position="213"/>
        <end position="226"/>
    </location>
</feature>
<comment type="caution">
    <text evidence="2">The sequence shown here is derived from an EMBL/GenBank/DDBJ whole genome shotgun (WGS) entry which is preliminary data.</text>
</comment>
<feature type="region of interest" description="Disordered" evidence="1">
    <location>
        <begin position="198"/>
        <end position="226"/>
    </location>
</feature>
<evidence type="ECO:0000313" key="2">
    <source>
        <dbReference type="EMBL" id="KAK0435748.1"/>
    </source>
</evidence>
<dbReference type="EMBL" id="JAUEPT010000060">
    <property type="protein sequence ID" value="KAK0435748.1"/>
    <property type="molecule type" value="Genomic_DNA"/>
</dbReference>